<dbReference type="SUPFAM" id="SSF56112">
    <property type="entry name" value="Protein kinase-like (PK-like)"/>
    <property type="match status" value="1"/>
</dbReference>
<feature type="domain" description="Aminoglycoside phosphotransferase" evidence="1">
    <location>
        <begin position="82"/>
        <end position="229"/>
    </location>
</feature>
<dbReference type="OrthoDB" id="5327538at2759"/>
<proteinExistence type="predicted"/>
<evidence type="ECO:0000313" key="2">
    <source>
        <dbReference type="EMBL" id="KEY64858.1"/>
    </source>
</evidence>
<dbReference type="InterPro" id="IPR008271">
    <property type="entry name" value="Ser/Thr_kinase_AS"/>
</dbReference>
<evidence type="ECO:0000313" key="3">
    <source>
        <dbReference type="Proteomes" id="UP000028045"/>
    </source>
</evidence>
<dbReference type="Pfam" id="PF01636">
    <property type="entry name" value="APH"/>
    <property type="match status" value="1"/>
</dbReference>
<sequence>MAPSYRTSSLDEENILAAVLQLGLGGTGMFIDQKYHGGQCCIYKLSFYPDLEGRDQESLAVRMPLYMSDDEGKLCVLKTEWQTLQELQRRGFAWSPKPLGCSLTFDNPVKHPFLVLTWAKGTNAHWHDNFPSRPVRDAFLKQLAMIQLSLLACTLDISSVTWYEFFHRVIRNRRTRVLSGKLPDLSMKDCDDQEVLLASVAQECQTGFTQREVAMDHGDIKPDNIIVDDKYNITW</sequence>
<dbReference type="HOGENOM" id="CLU_073350_0_0_1"/>
<dbReference type="GO" id="GO:0004672">
    <property type="term" value="F:protein kinase activity"/>
    <property type="evidence" value="ECO:0007669"/>
    <property type="project" value="InterPro"/>
</dbReference>
<protein>
    <recommendedName>
        <fullName evidence="1">Aminoglycoside phosphotransferase domain-containing protein</fullName>
    </recommendedName>
</protein>
<dbReference type="Proteomes" id="UP000028045">
    <property type="component" value="Unassembled WGS sequence"/>
</dbReference>
<reference evidence="2 3" key="1">
    <citation type="journal article" date="2014" name="BMC Genomics">
        <title>Comparative genome sequencing reveals chemotype-specific gene clusters in the toxigenic black mold Stachybotrys.</title>
        <authorList>
            <person name="Semeiks J."/>
            <person name="Borek D."/>
            <person name="Otwinowski Z."/>
            <person name="Grishin N.V."/>
        </authorList>
    </citation>
    <scope>NUCLEOTIDE SEQUENCE [LARGE SCALE GENOMIC DNA]</scope>
    <source>
        <strain evidence="3">CBS 109288 / IBT 7711</strain>
    </source>
</reference>
<dbReference type="PROSITE" id="PS00108">
    <property type="entry name" value="PROTEIN_KINASE_ST"/>
    <property type="match status" value="1"/>
</dbReference>
<gene>
    <name evidence="2" type="ORF">S7711_10779</name>
</gene>
<dbReference type="InterPro" id="IPR011009">
    <property type="entry name" value="Kinase-like_dom_sf"/>
</dbReference>
<name>A0A084AHS9_STACB</name>
<dbReference type="AlphaFoldDB" id="A0A084AHS9"/>
<keyword evidence="3" id="KW-1185">Reference proteome</keyword>
<accession>A0A084AHS9</accession>
<dbReference type="EMBL" id="KL648721">
    <property type="protein sequence ID" value="KEY64858.1"/>
    <property type="molecule type" value="Genomic_DNA"/>
</dbReference>
<evidence type="ECO:0000259" key="1">
    <source>
        <dbReference type="Pfam" id="PF01636"/>
    </source>
</evidence>
<organism evidence="2 3">
    <name type="scientific">Stachybotrys chartarum (strain CBS 109288 / IBT 7711)</name>
    <name type="common">Toxic black mold</name>
    <name type="synonym">Stilbospora chartarum</name>
    <dbReference type="NCBI Taxonomy" id="1280523"/>
    <lineage>
        <taxon>Eukaryota</taxon>
        <taxon>Fungi</taxon>
        <taxon>Dikarya</taxon>
        <taxon>Ascomycota</taxon>
        <taxon>Pezizomycotina</taxon>
        <taxon>Sordariomycetes</taxon>
        <taxon>Hypocreomycetidae</taxon>
        <taxon>Hypocreales</taxon>
        <taxon>Stachybotryaceae</taxon>
        <taxon>Stachybotrys</taxon>
    </lineage>
</organism>
<dbReference type="InterPro" id="IPR002575">
    <property type="entry name" value="Aminoglycoside_PTrfase"/>
</dbReference>